<protein>
    <submittedName>
        <fullName evidence="1">Uncharacterized protein</fullName>
    </submittedName>
</protein>
<accession>A0A8H6VLC2</accession>
<evidence type="ECO:0000313" key="2">
    <source>
        <dbReference type="Proteomes" id="UP000660729"/>
    </source>
</evidence>
<comment type="caution">
    <text evidence="1">The sequence shown here is derived from an EMBL/GenBank/DDBJ whole genome shotgun (WGS) entry which is preliminary data.</text>
</comment>
<proteinExistence type="predicted"/>
<name>A0A8H6VLC2_9PEZI</name>
<reference evidence="1" key="1">
    <citation type="submission" date="2020-04" db="EMBL/GenBank/DDBJ databases">
        <title>Draft genome resource of the tomato pathogen Pseudocercospora fuligena.</title>
        <authorList>
            <person name="Zaccaron A."/>
        </authorList>
    </citation>
    <scope>NUCLEOTIDE SEQUENCE</scope>
    <source>
        <strain evidence="1">PF001</strain>
    </source>
</reference>
<dbReference type="AlphaFoldDB" id="A0A8H6VLC2"/>
<sequence>MNYYLEDPANIQYREQPATKAFDMNDPDALVYATRLETFGDMSSANIPEYHVYGQSASALVDSIERLASAPGISKLRLVAGRKKGHTVYLARLTTKWITAAHEDGEVRDFVLGDSSWISILEQRDGDSWAELLLDLVRRSSDRAYFHVLRQLRAHNASLAIAEDGRLAMQWNTATLSSPNQLLVDSLPWLSGSSHESSAIFPCGHKSHANAFYLLHHATEVEAAELACTTCGHYALTDSQYHRVKMWWDRCERAKFFLDTKCWAGLENSILDPQNRFQVTYDELTTTIEEVLSTLETPESIDPFGLCPTTYEETATVQLHFYNMTRDETGSFGVSLEDGPPTFFTSAINSLRCACYLELEDDLDAVLPVGYLCFLRRWMERVFVLLATRAQAKDNELVESLVEMMLSGKDEDQKGSRKRGRQ</sequence>
<gene>
    <name evidence="1" type="ORF">HII31_06316</name>
</gene>
<evidence type="ECO:0000313" key="1">
    <source>
        <dbReference type="EMBL" id="KAF7192284.1"/>
    </source>
</evidence>
<organism evidence="1 2">
    <name type="scientific">Pseudocercospora fuligena</name>
    <dbReference type="NCBI Taxonomy" id="685502"/>
    <lineage>
        <taxon>Eukaryota</taxon>
        <taxon>Fungi</taxon>
        <taxon>Dikarya</taxon>
        <taxon>Ascomycota</taxon>
        <taxon>Pezizomycotina</taxon>
        <taxon>Dothideomycetes</taxon>
        <taxon>Dothideomycetidae</taxon>
        <taxon>Mycosphaerellales</taxon>
        <taxon>Mycosphaerellaceae</taxon>
        <taxon>Pseudocercospora</taxon>
    </lineage>
</organism>
<keyword evidence="2" id="KW-1185">Reference proteome</keyword>
<dbReference type="Proteomes" id="UP000660729">
    <property type="component" value="Unassembled WGS sequence"/>
</dbReference>
<dbReference type="EMBL" id="JABCIY010000148">
    <property type="protein sequence ID" value="KAF7192284.1"/>
    <property type="molecule type" value="Genomic_DNA"/>
</dbReference>
<dbReference type="OrthoDB" id="3644353at2759"/>